<name>A0ABV4K4P5_9BACT</name>
<evidence type="ECO:0000313" key="3">
    <source>
        <dbReference type="Proteomes" id="UP001568698"/>
    </source>
</evidence>
<protein>
    <submittedName>
        <fullName evidence="2">Uncharacterized protein</fullName>
    </submittedName>
</protein>
<feature type="chain" id="PRO_5045218133" evidence="1">
    <location>
        <begin position="28"/>
        <end position="256"/>
    </location>
</feature>
<evidence type="ECO:0000313" key="2">
    <source>
        <dbReference type="EMBL" id="MEZ7197956.1"/>
    </source>
</evidence>
<keyword evidence="3" id="KW-1185">Reference proteome</keyword>
<sequence>MNKRYSLHTLALLLVLCLSFPARPAGAGDASLSSLADRARECGVYAETVDRVRSSVASGDLSETDGASLLEPLIEACGRKLPLAPLEDKLEEGLSKRVRPALIVHALRTRIADYLFVAELLPGPRGKIDPRVLVALGEGVSKGVPREDVKAYIAEFSGQPPEAFLTGAEMVSLLGQAGFDYALTRSVLKAGFEADSLTPEWRYFIRLVLIARQRGLTDRDIASGAAAVLADGGSMGDVSIRLGFTTRSLTGRAISN</sequence>
<keyword evidence="1" id="KW-0732">Signal</keyword>
<dbReference type="EMBL" id="JBGLYH010000047">
    <property type="protein sequence ID" value="MEZ7197956.1"/>
    <property type="molecule type" value="Genomic_DNA"/>
</dbReference>
<feature type="signal peptide" evidence="1">
    <location>
        <begin position="1"/>
        <end position="27"/>
    </location>
</feature>
<reference evidence="2 3" key="1">
    <citation type="submission" date="2024-08" db="EMBL/GenBank/DDBJ databases">
        <title>Sulfate-reducing bacteria isolated from formation water of the oil field in Kazakhstan and description of Pseudodesulfovibrio sp.</title>
        <authorList>
            <person name="Bidzhieva S.K."/>
            <person name="Tourova T.P."/>
            <person name="Grouzdev D.S."/>
            <person name="Beletsky A.V."/>
            <person name="Sokolova D.S."/>
            <person name="Samigullina S.R."/>
            <person name="Poltaraus A.B."/>
            <person name="Avtukh A.N."/>
            <person name="Tereshina V.M."/>
            <person name="Zhaparov N.S."/>
            <person name="Mardanov A.V."/>
            <person name="Nazina T.N."/>
        </authorList>
    </citation>
    <scope>NUCLEOTIDE SEQUENCE [LARGE SCALE GENOMIC DNA]</scope>
    <source>
        <strain evidence="2 3">9FUS</strain>
    </source>
</reference>
<gene>
    <name evidence="2" type="ORF">AB6M95_14470</name>
</gene>
<dbReference type="Proteomes" id="UP001568698">
    <property type="component" value="Unassembled WGS sequence"/>
</dbReference>
<evidence type="ECO:0000256" key="1">
    <source>
        <dbReference type="SAM" id="SignalP"/>
    </source>
</evidence>
<proteinExistence type="predicted"/>
<dbReference type="RefSeq" id="WP_371387454.1">
    <property type="nucleotide sequence ID" value="NZ_JBGLYH010000047.1"/>
</dbReference>
<organism evidence="2 3">
    <name type="scientific">Pseudodesulfovibrio karagichevae</name>
    <dbReference type="NCBI Taxonomy" id="3239305"/>
    <lineage>
        <taxon>Bacteria</taxon>
        <taxon>Pseudomonadati</taxon>
        <taxon>Thermodesulfobacteriota</taxon>
        <taxon>Desulfovibrionia</taxon>
        <taxon>Desulfovibrionales</taxon>
        <taxon>Desulfovibrionaceae</taxon>
    </lineage>
</organism>
<accession>A0ABV4K4P5</accession>
<comment type="caution">
    <text evidence="2">The sequence shown here is derived from an EMBL/GenBank/DDBJ whole genome shotgun (WGS) entry which is preliminary data.</text>
</comment>